<keyword evidence="2" id="KW-1185">Reference proteome</keyword>
<dbReference type="Proteomes" id="UP001336835">
    <property type="component" value="Unassembled WGS sequence"/>
</dbReference>
<dbReference type="EMBL" id="JAZDQT010000003">
    <property type="protein sequence ID" value="MEE1946902.1"/>
    <property type="molecule type" value="Genomic_DNA"/>
</dbReference>
<gene>
    <name evidence="1" type="ORF">VRU48_17380</name>
</gene>
<dbReference type="RefSeq" id="WP_330109190.1">
    <property type="nucleotide sequence ID" value="NZ_JAZDQT010000003.1"/>
</dbReference>
<evidence type="ECO:0000313" key="2">
    <source>
        <dbReference type="Proteomes" id="UP001336835"/>
    </source>
</evidence>
<proteinExistence type="predicted"/>
<comment type="caution">
    <text evidence="1">The sequence shown here is derived from an EMBL/GenBank/DDBJ whole genome shotgun (WGS) entry which is preliminary data.</text>
</comment>
<evidence type="ECO:0000313" key="1">
    <source>
        <dbReference type="EMBL" id="MEE1946902.1"/>
    </source>
</evidence>
<organism evidence="1 2">
    <name type="scientific">Pedobacter albus</name>
    <dbReference type="NCBI Taxonomy" id="3113905"/>
    <lineage>
        <taxon>Bacteria</taxon>
        <taxon>Pseudomonadati</taxon>
        <taxon>Bacteroidota</taxon>
        <taxon>Sphingobacteriia</taxon>
        <taxon>Sphingobacteriales</taxon>
        <taxon>Sphingobacteriaceae</taxon>
        <taxon>Pedobacter</taxon>
    </lineage>
</organism>
<protein>
    <recommendedName>
        <fullName evidence="3">Bacteriocin</fullName>
    </recommendedName>
</protein>
<accession>A0ABU7IBQ7</accession>
<evidence type="ECO:0008006" key="3">
    <source>
        <dbReference type="Google" id="ProtNLM"/>
    </source>
</evidence>
<reference evidence="1 2" key="1">
    <citation type="submission" date="2024-01" db="EMBL/GenBank/DDBJ databases">
        <title>Pedobacter sp. nov., isolated from fresh soil.</title>
        <authorList>
            <person name="Le N.T.T."/>
        </authorList>
    </citation>
    <scope>NUCLEOTIDE SEQUENCE [LARGE SCALE GENOMIC DNA]</scope>
    <source>
        <strain evidence="1 2">KR3-3</strain>
    </source>
</reference>
<name>A0ABU7IBQ7_9SPHI</name>
<sequence>MKKSNLLSKSEMKKVTGGVPAWSATCTDPISGSWVCYDRISTCIQYCWDGWSCSVNTGVVGCG</sequence>